<evidence type="ECO:0000313" key="2">
    <source>
        <dbReference type="EMBL" id="SJZ89383.1"/>
    </source>
</evidence>
<dbReference type="SUPFAM" id="SSF51219">
    <property type="entry name" value="TRAP-like"/>
    <property type="match status" value="1"/>
</dbReference>
<organism evidence="2 3">
    <name type="scientific">Eubacterium ruminantium</name>
    <dbReference type="NCBI Taxonomy" id="42322"/>
    <lineage>
        <taxon>Bacteria</taxon>
        <taxon>Bacillati</taxon>
        <taxon>Bacillota</taxon>
        <taxon>Clostridia</taxon>
        <taxon>Eubacteriales</taxon>
        <taxon>Eubacteriaceae</taxon>
        <taxon>Eubacterium</taxon>
    </lineage>
</organism>
<dbReference type="AlphaFoldDB" id="A0A1T4PCU8"/>
<feature type="region of interest" description="Disordered" evidence="1">
    <location>
        <begin position="257"/>
        <end position="276"/>
    </location>
</feature>
<dbReference type="Proteomes" id="UP000189857">
    <property type="component" value="Unassembled WGS sequence"/>
</dbReference>
<proteinExistence type="predicted"/>
<dbReference type="PANTHER" id="PTHR38074">
    <property type="entry name" value="ALTERED INHERITANCE OF MITOCHONDRIA PROTEIN 24, MITOCHONDRIAL"/>
    <property type="match status" value="1"/>
</dbReference>
<dbReference type="Pfam" id="PF01987">
    <property type="entry name" value="AIM24"/>
    <property type="match status" value="1"/>
</dbReference>
<protein>
    <submittedName>
        <fullName evidence="2">Uncharacterized conserved protein, AIM24 family</fullName>
    </submittedName>
</protein>
<dbReference type="EMBL" id="FUXA01000011">
    <property type="protein sequence ID" value="SJZ89383.1"/>
    <property type="molecule type" value="Genomic_DNA"/>
</dbReference>
<keyword evidence="3" id="KW-1185">Reference proteome</keyword>
<evidence type="ECO:0000256" key="1">
    <source>
        <dbReference type="SAM" id="MobiDB-lite"/>
    </source>
</evidence>
<dbReference type="OrthoDB" id="9779518at2"/>
<sequence length="276" mass="29814">MIRYTNVFDNKNMKIVEQGGCFYVYEHQMDRSNSAYSASSAYFMREMNVKKRQVLAQLNGTSIRIQAGAMQWTSGNVNMSSGVNLGNFLGKAIKAKVTGESLAKPIYEGAGCIMLEPTYNHILIEDIGAWGPGGVVLDDGLFLACESTVEEKVVGRNNVSSAVFGGEGFFNLSLRGSGHAVLESPVPREELFVFDLENDVLKIDGNMAVAWSASLEFTVEKSSKSLIGSAISKEGLVNVYRGTGRVLMAPTLPGTMNSLESNGPEQTSANAHLFSN</sequence>
<dbReference type="Gene3D" id="3.60.160.10">
    <property type="entry name" value="Mitochondrial biogenesis AIM24"/>
    <property type="match status" value="1"/>
</dbReference>
<dbReference type="InterPro" id="IPR016031">
    <property type="entry name" value="Trp_RNA-bd_attenuator-like_dom"/>
</dbReference>
<dbReference type="InterPro" id="IPR002838">
    <property type="entry name" value="AIM24"/>
</dbReference>
<evidence type="ECO:0000313" key="3">
    <source>
        <dbReference type="Proteomes" id="UP000189857"/>
    </source>
</evidence>
<dbReference type="InterPro" id="IPR036983">
    <property type="entry name" value="AIM24_sf"/>
</dbReference>
<gene>
    <name evidence="2" type="ORF">SAMN02745110_01952</name>
</gene>
<reference evidence="2 3" key="1">
    <citation type="submission" date="2017-02" db="EMBL/GenBank/DDBJ databases">
        <authorList>
            <person name="Peterson S.W."/>
        </authorList>
    </citation>
    <scope>NUCLEOTIDE SEQUENCE [LARGE SCALE GENOMIC DNA]</scope>
    <source>
        <strain evidence="2 3">ATCC 17233</strain>
    </source>
</reference>
<dbReference type="RefSeq" id="WP_078787764.1">
    <property type="nucleotide sequence ID" value="NZ_FMTO01000010.1"/>
</dbReference>
<dbReference type="PANTHER" id="PTHR38074:SF1">
    <property type="entry name" value="ALTERED INHERITANCE OF MITOCHONDRIA PROTEIN 24, MITOCHONDRIAL"/>
    <property type="match status" value="1"/>
</dbReference>
<accession>A0A1T4PCU8</accession>
<name>A0A1T4PCU8_9FIRM</name>